<dbReference type="Proteomes" id="UP000783742">
    <property type="component" value="Unassembled WGS sequence"/>
</dbReference>
<reference evidence="2 3" key="1">
    <citation type="submission" date="2021-06" db="EMBL/GenBank/DDBJ databases">
        <authorList>
            <person name="Sun Q."/>
            <person name="Li D."/>
        </authorList>
    </citation>
    <scope>NUCLEOTIDE SEQUENCE [LARGE SCALE GENOMIC DNA]</scope>
    <source>
        <strain evidence="2 3">MSJ-1</strain>
    </source>
</reference>
<accession>A0ABS6FDU1</accession>
<evidence type="ECO:0000256" key="1">
    <source>
        <dbReference type="SAM" id="Phobius"/>
    </source>
</evidence>
<feature type="transmembrane region" description="Helical" evidence="1">
    <location>
        <begin position="52"/>
        <end position="77"/>
    </location>
</feature>
<keyword evidence="3" id="KW-1185">Reference proteome</keyword>
<proteinExistence type="predicted"/>
<dbReference type="EMBL" id="JAHLQO010000001">
    <property type="protein sequence ID" value="MBU5668223.1"/>
    <property type="molecule type" value="Genomic_DNA"/>
</dbReference>
<comment type="caution">
    <text evidence="2">The sequence shown here is derived from an EMBL/GenBank/DDBJ whole genome shotgun (WGS) entry which is preliminary data.</text>
</comment>
<name>A0ABS6FDU1_9FIRM</name>
<organism evidence="2 3">
    <name type="scientific">Peptoniphilus ovalis</name>
    <dbReference type="NCBI Taxonomy" id="2841503"/>
    <lineage>
        <taxon>Bacteria</taxon>
        <taxon>Bacillati</taxon>
        <taxon>Bacillota</taxon>
        <taxon>Tissierellia</taxon>
        <taxon>Tissierellales</taxon>
        <taxon>Peptoniphilaceae</taxon>
        <taxon>Peptoniphilus</taxon>
    </lineage>
</organism>
<feature type="transmembrane region" description="Helical" evidence="1">
    <location>
        <begin position="21"/>
        <end position="40"/>
    </location>
</feature>
<feature type="transmembrane region" description="Helical" evidence="1">
    <location>
        <begin position="163"/>
        <end position="180"/>
    </location>
</feature>
<feature type="transmembrane region" description="Helical" evidence="1">
    <location>
        <begin position="200"/>
        <end position="220"/>
    </location>
</feature>
<gene>
    <name evidence="2" type="ORF">KQI68_00060</name>
</gene>
<feature type="transmembrane region" description="Helical" evidence="1">
    <location>
        <begin position="137"/>
        <end position="156"/>
    </location>
</feature>
<evidence type="ECO:0000313" key="3">
    <source>
        <dbReference type="Proteomes" id="UP000783742"/>
    </source>
</evidence>
<feature type="transmembrane region" description="Helical" evidence="1">
    <location>
        <begin position="106"/>
        <end position="125"/>
    </location>
</feature>
<sequence>MMKKKNIGKATRFYICRSKDVISVIILFGIMILGFEYIIYKGFLNNRGEKSITLILWTLIIGFTLIISNSMIIDLTVKDKLKNRIEFILSSGIDVKDLIKTYTFEMWRISSVSTYYLFLFTYFIYDFTRPSGVILNYISAAAMLYFEILFFNIISLNQKNFKFFKNILFFATSISIYAVGTFSENILNFLNVYDIDLIHFINAFNILFLLIFALLSFYNLKKLNNEKIISTKGEWT</sequence>
<keyword evidence="1" id="KW-1133">Transmembrane helix</keyword>
<keyword evidence="1" id="KW-0812">Transmembrane</keyword>
<dbReference type="RefSeq" id="WP_216547873.1">
    <property type="nucleotide sequence ID" value="NZ_JAHLQO010000001.1"/>
</dbReference>
<protein>
    <submittedName>
        <fullName evidence="2">Beta-carotene 15,15'-monooxygenase</fullName>
    </submittedName>
</protein>
<evidence type="ECO:0000313" key="2">
    <source>
        <dbReference type="EMBL" id="MBU5668223.1"/>
    </source>
</evidence>
<keyword evidence="1" id="KW-0472">Membrane</keyword>